<gene>
    <name evidence="3" type="ORF">RFI_07455</name>
</gene>
<evidence type="ECO:0000313" key="3">
    <source>
        <dbReference type="EMBL" id="ETO29664.1"/>
    </source>
</evidence>
<organism evidence="3 4">
    <name type="scientific">Reticulomyxa filosa</name>
    <dbReference type="NCBI Taxonomy" id="46433"/>
    <lineage>
        <taxon>Eukaryota</taxon>
        <taxon>Sar</taxon>
        <taxon>Rhizaria</taxon>
        <taxon>Retaria</taxon>
        <taxon>Foraminifera</taxon>
        <taxon>Monothalamids</taxon>
        <taxon>Reticulomyxidae</taxon>
        <taxon>Reticulomyxa</taxon>
    </lineage>
</organism>
<protein>
    <submittedName>
        <fullName evidence="3">Uncharacterized protein</fullName>
    </submittedName>
</protein>
<feature type="signal peptide" evidence="2">
    <location>
        <begin position="1"/>
        <end position="15"/>
    </location>
</feature>
<dbReference type="EMBL" id="ASPP01005916">
    <property type="protein sequence ID" value="ETO29664.1"/>
    <property type="molecule type" value="Genomic_DNA"/>
</dbReference>
<dbReference type="AlphaFoldDB" id="X6NV35"/>
<evidence type="ECO:0000256" key="2">
    <source>
        <dbReference type="SAM" id="SignalP"/>
    </source>
</evidence>
<accession>X6NV35</accession>
<evidence type="ECO:0000256" key="1">
    <source>
        <dbReference type="SAM" id="MobiDB-lite"/>
    </source>
</evidence>
<feature type="region of interest" description="Disordered" evidence="1">
    <location>
        <begin position="107"/>
        <end position="134"/>
    </location>
</feature>
<keyword evidence="4" id="KW-1185">Reference proteome</keyword>
<feature type="compositionally biased region" description="Low complexity" evidence="1">
    <location>
        <begin position="109"/>
        <end position="119"/>
    </location>
</feature>
<dbReference type="Proteomes" id="UP000023152">
    <property type="component" value="Unassembled WGS sequence"/>
</dbReference>
<feature type="chain" id="PRO_5012926608" evidence="2">
    <location>
        <begin position="16"/>
        <end position="225"/>
    </location>
</feature>
<comment type="caution">
    <text evidence="3">The sequence shown here is derived from an EMBL/GenBank/DDBJ whole genome shotgun (WGS) entry which is preliminary data.</text>
</comment>
<feature type="non-terminal residue" evidence="3">
    <location>
        <position position="1"/>
    </location>
</feature>
<keyword evidence="2" id="KW-0732">Signal</keyword>
<proteinExistence type="predicted"/>
<name>X6NV35_RETFI</name>
<evidence type="ECO:0000313" key="4">
    <source>
        <dbReference type="Proteomes" id="UP000023152"/>
    </source>
</evidence>
<reference evidence="3 4" key="1">
    <citation type="journal article" date="2013" name="Curr. Biol.">
        <title>The Genome of the Foraminiferan Reticulomyxa filosa.</title>
        <authorList>
            <person name="Glockner G."/>
            <person name="Hulsmann N."/>
            <person name="Schleicher M."/>
            <person name="Noegel A.A."/>
            <person name="Eichinger L."/>
            <person name="Gallinger C."/>
            <person name="Pawlowski J."/>
            <person name="Sierra R."/>
            <person name="Euteneuer U."/>
            <person name="Pillet L."/>
            <person name="Moustafa A."/>
            <person name="Platzer M."/>
            <person name="Groth M."/>
            <person name="Szafranski K."/>
            <person name="Schliwa M."/>
        </authorList>
    </citation>
    <scope>NUCLEOTIDE SEQUENCE [LARGE SCALE GENOMIC DNA]</scope>
</reference>
<sequence>LILLLFCYVLISFDSNDLDKYLKFTNSWIHKYYRGDEDDVVGLSGWHKPLCEEMFYRLYDNSCGDTSLVEALQLWCFAHVYQFGNKRIGLKYERRLQLEILTPIQKVDNNNNNNNNNNNGSTPRASNNNSNNNRPLRSILKKPLLVAQEGDKLVTIMPRKKIKNWVKWADNENKPNFVQVQTIPKIGTLKLCRDAKESKPLYTEVDMLRYAFYLRQKASFEALHT</sequence>